<feature type="region of interest" description="Disordered" evidence="3">
    <location>
        <begin position="475"/>
        <end position="502"/>
    </location>
</feature>
<dbReference type="PROSITE" id="PS50837">
    <property type="entry name" value="NACHT"/>
    <property type="match status" value="1"/>
</dbReference>
<dbReference type="EMBL" id="SBHS01000059">
    <property type="protein sequence ID" value="TWU70855.1"/>
    <property type="molecule type" value="Genomic_DNA"/>
</dbReference>
<evidence type="ECO:0000313" key="5">
    <source>
        <dbReference type="EMBL" id="TWU70855.1"/>
    </source>
</evidence>
<evidence type="ECO:0000256" key="3">
    <source>
        <dbReference type="SAM" id="MobiDB-lite"/>
    </source>
</evidence>
<dbReference type="Pfam" id="PF22939">
    <property type="entry name" value="WHD_GPIID"/>
    <property type="match status" value="1"/>
</dbReference>
<feature type="compositionally biased region" description="Low complexity" evidence="3">
    <location>
        <begin position="480"/>
        <end position="493"/>
    </location>
</feature>
<dbReference type="SUPFAM" id="SSF52540">
    <property type="entry name" value="P-loop containing nucleoside triphosphate hydrolases"/>
    <property type="match status" value="2"/>
</dbReference>
<evidence type="ECO:0000259" key="4">
    <source>
        <dbReference type="PROSITE" id="PS50837"/>
    </source>
</evidence>
<evidence type="ECO:0000256" key="2">
    <source>
        <dbReference type="PROSITE-ProRule" id="PRU00023"/>
    </source>
</evidence>
<feature type="region of interest" description="Disordered" evidence="3">
    <location>
        <begin position="47"/>
        <end position="80"/>
    </location>
</feature>
<dbReference type="Proteomes" id="UP000317257">
    <property type="component" value="Unassembled WGS sequence"/>
</dbReference>
<feature type="region of interest" description="Disordered" evidence="3">
    <location>
        <begin position="155"/>
        <end position="187"/>
    </location>
</feature>
<dbReference type="PANTHER" id="PTHR42470:SF2">
    <property type="match status" value="1"/>
</dbReference>
<dbReference type="PROSITE" id="PS50088">
    <property type="entry name" value="ANK_REPEAT"/>
    <property type="match status" value="1"/>
</dbReference>
<accession>A0A5C6FYN3</accession>
<feature type="compositionally biased region" description="Polar residues" evidence="3">
    <location>
        <begin position="61"/>
        <end position="72"/>
    </location>
</feature>
<dbReference type="InterPro" id="IPR054471">
    <property type="entry name" value="GPIID_WHD"/>
</dbReference>
<dbReference type="InterPro" id="IPR056884">
    <property type="entry name" value="NPHP3-like_N"/>
</dbReference>
<proteinExistence type="predicted"/>
<dbReference type="Pfam" id="PF25545">
    <property type="entry name" value="DUF7924"/>
    <property type="match status" value="1"/>
</dbReference>
<feature type="repeat" description="ANK" evidence="2">
    <location>
        <begin position="1022"/>
        <end position="1054"/>
    </location>
</feature>
<dbReference type="InterPro" id="IPR057684">
    <property type="entry name" value="DUF7924"/>
</dbReference>
<dbReference type="PROSITE" id="PS50297">
    <property type="entry name" value="ANK_REP_REGION"/>
    <property type="match status" value="1"/>
</dbReference>
<evidence type="ECO:0000256" key="1">
    <source>
        <dbReference type="ARBA" id="ARBA00022737"/>
    </source>
</evidence>
<comment type="caution">
    <text evidence="5">The sequence shown here is derived from an EMBL/GenBank/DDBJ whole genome shotgun (WGS) entry which is preliminary data.</text>
</comment>
<dbReference type="InterPro" id="IPR002110">
    <property type="entry name" value="Ankyrin_rpt"/>
</dbReference>
<dbReference type="Gene3D" id="1.25.40.20">
    <property type="entry name" value="Ankyrin repeat-containing domain"/>
    <property type="match status" value="1"/>
</dbReference>
<name>A0A5C6FYN3_METRR</name>
<feature type="domain" description="NACHT" evidence="4">
    <location>
        <begin position="595"/>
        <end position="742"/>
    </location>
</feature>
<reference evidence="6" key="1">
    <citation type="submission" date="2018-12" db="EMBL/GenBank/DDBJ databases">
        <title>The complete genome of Metarhizium rileyi, a key fungal pathogen of Lepidoptera.</title>
        <authorList>
            <person name="Binneck E."/>
            <person name="Lastra C.C.L."/>
            <person name="Sosa-Gomez D.R."/>
        </authorList>
    </citation>
    <scope>NUCLEOTIDE SEQUENCE [LARGE SCALE GENOMIC DNA]</scope>
    <source>
        <strain evidence="6">Cep018-CH2</strain>
    </source>
</reference>
<sequence>MARTRAQLAVQKGRVLSAPKDQGKQPWGIRKEKRSPRIVTARLQQRLSSERTECDQPNPFPINNSISRQVSGTAGKRGTKRRIDVLNQELDSVQKRPRRSPRFSHLENTCDRLSATHGDINNPINPIVFWAREGKWPKEYFKPAMERLLARKKSLSSLSRKRSNSGSSTTPSDQKPREEKSAPYRDQRYKTLLATKGSFMDESDLGITKQSEKNYVALLSTEQTVPNDTLFQDDIFKQTCRSVEDRNEARVMRDITPLIVPPAEILRIRGAKHLDILIESVNEGWNNSIPLTGTRPQPDYSLGFRREAFSDDQLTRLSPFIGDFIGGDQSFFMATYLIYFPFLTCEVKCGAAALDVADRQNAHSMTLAVRAVVELFRAVKREGEVHRQILAFSISHDHRSVRIYGHYPVIEGITTKFYRHPIHEFSFTALDGKEKWTAYRFTKNVYELWLPSQFKRICSAIDQLPSNLDFDDPSLPETGLSQDLQSHHLSQSDTNSGSLPIERDIPNKVEAEKKIGDVLSAVEKGVNEVRSDVKDTKNVVTDLELEQRREKMERWLSPPDPSTNYNNALQQRQEGSGLWFLQTDAFAEWKKRRNSFLWLNGIPGCGKTILSSAIIEHLATATPPVQSLLYFYFDFNDTHKQTLDSMVRSLMSQLHSKGGDMLKELDSLHSSCENGHRQPSRESLCRTFLRMIEQIKVVWIVLDALDECRTRQGPSTEGLLLWIRDLLCSQQRNVHLLVTSRPEQDIKSKVSEFAYEEDIVPIQSDLITGDIRAYVHKRTLDETYSKILHSIPPAHMQNATRILQLLTFSERPLRIKEAVDAIAVDTEGDRYFDPGDRMPDPMEISCFCSSLVVIVPTNVPSQHEDEKHLELQLAHFSVKEYLTSERLGKDISQKFQEIAAKASIATVCLAHLLHLDQDISINTIREAFPLAQYSTRYWMSHAAVAEGKDTKLQSYIEKFFCRHKSSYRNCYSLYRPDDLYLHAEDLRKEPPPALYYASFGGFANVVQYLLNRGANVKGQGGTYGTALYAASYRGHEAVVRLLLEKGADARLWSDYCPQRRTSNPDRRTEYLIITTLLRSNEGTAPSCGTSTRMGQCYHV</sequence>
<protein>
    <recommendedName>
        <fullName evidence="4">NACHT domain-containing protein</fullName>
    </recommendedName>
</protein>
<keyword evidence="1" id="KW-0677">Repeat</keyword>
<organism evidence="5 6">
    <name type="scientific">Metarhizium rileyi (strain RCEF 4871)</name>
    <name type="common">Nomuraea rileyi</name>
    <dbReference type="NCBI Taxonomy" id="1649241"/>
    <lineage>
        <taxon>Eukaryota</taxon>
        <taxon>Fungi</taxon>
        <taxon>Dikarya</taxon>
        <taxon>Ascomycota</taxon>
        <taxon>Pezizomycotina</taxon>
        <taxon>Sordariomycetes</taxon>
        <taxon>Hypocreomycetidae</taxon>
        <taxon>Hypocreales</taxon>
        <taxon>Clavicipitaceae</taxon>
        <taxon>Metarhizium</taxon>
    </lineage>
</organism>
<dbReference type="Gene3D" id="3.40.50.300">
    <property type="entry name" value="P-loop containing nucleotide triphosphate hydrolases"/>
    <property type="match status" value="1"/>
</dbReference>
<feature type="region of interest" description="Disordered" evidence="3">
    <location>
        <begin position="1"/>
        <end position="35"/>
    </location>
</feature>
<dbReference type="Pfam" id="PF12796">
    <property type="entry name" value="Ank_2"/>
    <property type="match status" value="1"/>
</dbReference>
<dbReference type="AlphaFoldDB" id="A0A5C6FYN3"/>
<dbReference type="InterPro" id="IPR036770">
    <property type="entry name" value="Ankyrin_rpt-contain_sf"/>
</dbReference>
<dbReference type="SUPFAM" id="SSF48403">
    <property type="entry name" value="Ankyrin repeat"/>
    <property type="match status" value="1"/>
</dbReference>
<feature type="compositionally biased region" description="Basic and acidic residues" evidence="3">
    <location>
        <begin position="174"/>
        <end position="187"/>
    </location>
</feature>
<gene>
    <name evidence="5" type="ORF">ED733_000488</name>
</gene>
<evidence type="ECO:0000313" key="6">
    <source>
        <dbReference type="Proteomes" id="UP000317257"/>
    </source>
</evidence>
<dbReference type="PANTHER" id="PTHR42470">
    <property type="entry name" value="VAST DOMAIN-CONTAINING PROTEIN"/>
    <property type="match status" value="1"/>
</dbReference>
<dbReference type="InterPro" id="IPR007111">
    <property type="entry name" value="NACHT_NTPase"/>
</dbReference>
<dbReference type="InterPro" id="IPR027417">
    <property type="entry name" value="P-loop_NTPase"/>
</dbReference>
<keyword evidence="2" id="KW-0040">ANK repeat</keyword>
<dbReference type="Pfam" id="PF24883">
    <property type="entry name" value="NPHP3_N"/>
    <property type="match status" value="1"/>
</dbReference>
<dbReference type="SMART" id="SM00248">
    <property type="entry name" value="ANK"/>
    <property type="match status" value="2"/>
</dbReference>